<organism evidence="1 4">
    <name type="scientific">Medicago truncatula</name>
    <name type="common">Barrel medic</name>
    <name type="synonym">Medicago tribuloides</name>
    <dbReference type="NCBI Taxonomy" id="3880"/>
    <lineage>
        <taxon>Eukaryota</taxon>
        <taxon>Viridiplantae</taxon>
        <taxon>Streptophyta</taxon>
        <taxon>Embryophyta</taxon>
        <taxon>Tracheophyta</taxon>
        <taxon>Spermatophyta</taxon>
        <taxon>Magnoliopsida</taxon>
        <taxon>eudicotyledons</taxon>
        <taxon>Gunneridae</taxon>
        <taxon>Pentapetalae</taxon>
        <taxon>rosids</taxon>
        <taxon>fabids</taxon>
        <taxon>Fabales</taxon>
        <taxon>Fabaceae</taxon>
        <taxon>Papilionoideae</taxon>
        <taxon>50 kb inversion clade</taxon>
        <taxon>NPAAA clade</taxon>
        <taxon>Hologalegina</taxon>
        <taxon>IRL clade</taxon>
        <taxon>Trifolieae</taxon>
        <taxon>Medicago</taxon>
    </lineage>
</organism>
<reference evidence="1 4" key="1">
    <citation type="journal article" date="2011" name="Nature">
        <title>The Medicago genome provides insight into the evolution of rhizobial symbioses.</title>
        <authorList>
            <person name="Young N.D."/>
            <person name="Debelle F."/>
            <person name="Oldroyd G.E."/>
            <person name="Geurts R."/>
            <person name="Cannon S.B."/>
            <person name="Udvardi M.K."/>
            <person name="Benedito V.A."/>
            <person name="Mayer K.F."/>
            <person name="Gouzy J."/>
            <person name="Schoof H."/>
            <person name="Van de Peer Y."/>
            <person name="Proost S."/>
            <person name="Cook D.R."/>
            <person name="Meyers B.C."/>
            <person name="Spannagl M."/>
            <person name="Cheung F."/>
            <person name="De Mita S."/>
            <person name="Krishnakumar V."/>
            <person name="Gundlach H."/>
            <person name="Zhou S."/>
            <person name="Mudge J."/>
            <person name="Bharti A.K."/>
            <person name="Murray J.D."/>
            <person name="Naoumkina M.A."/>
            <person name="Rosen B."/>
            <person name="Silverstein K.A."/>
            <person name="Tang H."/>
            <person name="Rombauts S."/>
            <person name="Zhao P.X."/>
            <person name="Zhou P."/>
            <person name="Barbe V."/>
            <person name="Bardou P."/>
            <person name="Bechner M."/>
            <person name="Bellec A."/>
            <person name="Berger A."/>
            <person name="Berges H."/>
            <person name="Bidwell S."/>
            <person name="Bisseling T."/>
            <person name="Choisne N."/>
            <person name="Couloux A."/>
            <person name="Denny R."/>
            <person name="Deshpande S."/>
            <person name="Dai X."/>
            <person name="Doyle J.J."/>
            <person name="Dudez A.M."/>
            <person name="Farmer A.D."/>
            <person name="Fouteau S."/>
            <person name="Franken C."/>
            <person name="Gibelin C."/>
            <person name="Gish J."/>
            <person name="Goldstein S."/>
            <person name="Gonzalez A.J."/>
            <person name="Green P.J."/>
            <person name="Hallab A."/>
            <person name="Hartog M."/>
            <person name="Hua A."/>
            <person name="Humphray S.J."/>
            <person name="Jeong D.H."/>
            <person name="Jing Y."/>
            <person name="Jocker A."/>
            <person name="Kenton S.M."/>
            <person name="Kim D.J."/>
            <person name="Klee K."/>
            <person name="Lai H."/>
            <person name="Lang C."/>
            <person name="Lin S."/>
            <person name="Macmil S.L."/>
            <person name="Magdelenat G."/>
            <person name="Matthews L."/>
            <person name="McCorrison J."/>
            <person name="Monaghan E.L."/>
            <person name="Mun J.H."/>
            <person name="Najar F.Z."/>
            <person name="Nicholson C."/>
            <person name="Noirot C."/>
            <person name="O'Bleness M."/>
            <person name="Paule C.R."/>
            <person name="Poulain J."/>
            <person name="Prion F."/>
            <person name="Qin B."/>
            <person name="Qu C."/>
            <person name="Retzel E.F."/>
            <person name="Riddle C."/>
            <person name="Sallet E."/>
            <person name="Samain S."/>
            <person name="Samson N."/>
            <person name="Sanders I."/>
            <person name="Saurat O."/>
            <person name="Scarpelli C."/>
            <person name="Schiex T."/>
            <person name="Segurens B."/>
            <person name="Severin A.J."/>
            <person name="Sherrier D.J."/>
            <person name="Shi R."/>
            <person name="Sims S."/>
            <person name="Singer S.R."/>
            <person name="Sinharoy S."/>
            <person name="Sterck L."/>
            <person name="Viollet A."/>
            <person name="Wang B.B."/>
            <person name="Wang K."/>
            <person name="Wang M."/>
            <person name="Wang X."/>
            <person name="Warfsmann J."/>
            <person name="Weissenbach J."/>
            <person name="White D.D."/>
            <person name="White J.D."/>
            <person name="Wiley G.B."/>
            <person name="Wincker P."/>
            <person name="Xing Y."/>
            <person name="Yang L."/>
            <person name="Yao Z."/>
            <person name="Ying F."/>
            <person name="Zhai J."/>
            <person name="Zhou L."/>
            <person name="Zuber A."/>
            <person name="Denarie J."/>
            <person name="Dixon R.A."/>
            <person name="May G.D."/>
            <person name="Schwartz D.C."/>
            <person name="Rogers J."/>
            <person name="Quetier F."/>
            <person name="Town C.D."/>
            <person name="Roe B.A."/>
        </authorList>
    </citation>
    <scope>NUCLEOTIDE SEQUENCE [LARGE SCALE GENOMIC DNA]</scope>
    <source>
        <strain evidence="1">A17</strain>
        <strain evidence="3 4">cv. Jemalong A17</strain>
    </source>
</reference>
<dbReference type="PANTHER" id="PTHR31890">
    <property type="entry name" value="PLANT INVERTASE/PECTIN METHYLESTERASE INHIBITOR SUPERFAMILY PROTEIN"/>
    <property type="match status" value="1"/>
</dbReference>
<dbReference type="InterPro" id="IPR035513">
    <property type="entry name" value="Invertase/methylesterase_inhib"/>
</dbReference>
<dbReference type="AlphaFoldDB" id="A0A072UJJ4"/>
<dbReference type="EnsemblPlants" id="KEH26005">
    <property type="protein sequence ID" value="KEH26005"/>
    <property type="gene ID" value="MTR_6g039260"/>
</dbReference>
<reference evidence="3" key="3">
    <citation type="submission" date="2015-04" db="UniProtKB">
        <authorList>
            <consortium name="EnsemblPlants"/>
        </authorList>
    </citation>
    <scope>IDENTIFICATION</scope>
    <source>
        <strain evidence="3">cv. Jemalong A17</strain>
    </source>
</reference>
<gene>
    <name evidence="1" type="ordered locus">MTR_6g039260</name>
    <name evidence="2" type="ORF">MtrunA17_Chr6g0465371</name>
</gene>
<evidence type="ECO:0000313" key="4">
    <source>
        <dbReference type="Proteomes" id="UP000002051"/>
    </source>
</evidence>
<dbReference type="EMBL" id="PSQE01000006">
    <property type="protein sequence ID" value="RHN51159.1"/>
    <property type="molecule type" value="Genomic_DNA"/>
</dbReference>
<evidence type="ECO:0000313" key="1">
    <source>
        <dbReference type="EMBL" id="KEH26005.1"/>
    </source>
</evidence>
<dbReference type="NCBIfam" id="TIGR01614">
    <property type="entry name" value="PME_inhib"/>
    <property type="match status" value="1"/>
</dbReference>
<reference evidence="2" key="4">
    <citation type="journal article" date="2018" name="Nat. Plants">
        <title>Whole-genome landscape of Medicago truncatula symbiotic genes.</title>
        <authorList>
            <person name="Pecrix Y."/>
            <person name="Gamas P."/>
            <person name="Carrere S."/>
        </authorList>
    </citation>
    <scope>NUCLEOTIDE SEQUENCE</scope>
    <source>
        <tissue evidence="2">Leaves</tissue>
    </source>
</reference>
<evidence type="ECO:0000313" key="2">
    <source>
        <dbReference type="EMBL" id="RHN51159.1"/>
    </source>
</evidence>
<dbReference type="GO" id="GO:0004857">
    <property type="term" value="F:enzyme inhibitor activity"/>
    <property type="evidence" value="ECO:0007669"/>
    <property type="project" value="InterPro"/>
</dbReference>
<dbReference type="InterPro" id="IPR006501">
    <property type="entry name" value="Pectinesterase_inhib_dom"/>
</dbReference>
<dbReference type="HOGENOM" id="CLU_107780_0_0_1"/>
<dbReference type="Proteomes" id="UP000265566">
    <property type="component" value="Chromosome 6"/>
</dbReference>
<sequence length="178" mass="20062">MKSTTQTSLFIFFLCIIVYAPLPAISISLYESLCNEYNPSINIKLCLKILKTDPKITSATNYHDLSEHILYMVLNNAAAVQLDYFEKRKLFPTDPALNSCVNEFYETIINELLKAVSLLPSDPKTARESAIAAGFGANKCQKAFENPEEKNVRAAVHLRNNEMYFLCVIASLSIFHLM</sequence>
<dbReference type="Gene3D" id="1.20.140.40">
    <property type="entry name" value="Invertase/pectin methylesterase inhibitor family protein"/>
    <property type="match status" value="1"/>
</dbReference>
<proteinExistence type="predicted"/>
<keyword evidence="4" id="KW-1185">Reference proteome</keyword>
<accession>A0A072UJJ4</accession>
<dbReference type="EMBL" id="CM001222">
    <property type="protein sequence ID" value="KEH26005.1"/>
    <property type="molecule type" value="Genomic_DNA"/>
</dbReference>
<dbReference type="PANTHER" id="PTHR31890:SF9">
    <property type="entry name" value="PLANT INVERTASE_PECTIN METHYLESTERASE INHIBITOR SUPERFAMILY PROTEIN"/>
    <property type="match status" value="1"/>
</dbReference>
<reference evidence="1 4" key="2">
    <citation type="journal article" date="2014" name="BMC Genomics">
        <title>An improved genome release (version Mt4.0) for the model legume Medicago truncatula.</title>
        <authorList>
            <person name="Tang H."/>
            <person name="Krishnakumar V."/>
            <person name="Bidwell S."/>
            <person name="Rosen B."/>
            <person name="Chan A."/>
            <person name="Zhou S."/>
            <person name="Gentzbittel L."/>
            <person name="Childs K.L."/>
            <person name="Yandell M."/>
            <person name="Gundlach H."/>
            <person name="Mayer K.F."/>
            <person name="Schwartz D.C."/>
            <person name="Town C.D."/>
        </authorList>
    </citation>
    <scope>GENOME REANNOTATION</scope>
    <source>
        <strain evidence="1">A17</strain>
        <strain evidence="3 4">cv. Jemalong A17</strain>
    </source>
</reference>
<name>A0A072UJJ4_MEDTR</name>
<dbReference type="Proteomes" id="UP000002051">
    <property type="component" value="Chromosome 6"/>
</dbReference>
<dbReference type="SUPFAM" id="SSF101148">
    <property type="entry name" value="Plant invertase/pectin methylesterase inhibitor"/>
    <property type="match status" value="1"/>
</dbReference>
<protein>
    <submittedName>
        <fullName evidence="1">Plant invertase/pectin methylesterase inhibitor protein</fullName>
    </submittedName>
    <submittedName>
        <fullName evidence="2">Putative pectinesterase inhibitor domain-containing protein</fullName>
    </submittedName>
</protein>
<evidence type="ECO:0000313" key="3">
    <source>
        <dbReference type="EnsemblPlants" id="KEH26005"/>
    </source>
</evidence>
<dbReference type="Gramene" id="rna35545">
    <property type="protein sequence ID" value="RHN51159.1"/>
    <property type="gene ID" value="gene35545"/>
</dbReference>